<feature type="domain" description="Response regulatory" evidence="2">
    <location>
        <begin position="5"/>
        <end position="131"/>
    </location>
</feature>
<accession>A0A0F9PLW7</accession>
<dbReference type="SUPFAM" id="SSF52172">
    <property type="entry name" value="CheY-like"/>
    <property type="match status" value="1"/>
</dbReference>
<reference evidence="3" key="1">
    <citation type="journal article" date="2015" name="Nature">
        <title>Complex archaea that bridge the gap between prokaryotes and eukaryotes.</title>
        <authorList>
            <person name="Spang A."/>
            <person name="Saw J.H."/>
            <person name="Jorgensen S.L."/>
            <person name="Zaremba-Niedzwiedzka K."/>
            <person name="Martijn J."/>
            <person name="Lind A.E."/>
            <person name="van Eijk R."/>
            <person name="Schleper C."/>
            <person name="Guy L."/>
            <person name="Ettema T.J."/>
        </authorList>
    </citation>
    <scope>NUCLEOTIDE SEQUENCE</scope>
</reference>
<dbReference type="PANTHER" id="PTHR44591:SF3">
    <property type="entry name" value="RESPONSE REGULATORY DOMAIN-CONTAINING PROTEIN"/>
    <property type="match status" value="1"/>
</dbReference>
<dbReference type="GO" id="GO:0000160">
    <property type="term" value="P:phosphorelay signal transduction system"/>
    <property type="evidence" value="ECO:0007669"/>
    <property type="project" value="InterPro"/>
</dbReference>
<proteinExistence type="predicted"/>
<gene>
    <name evidence="3" type="ORF">LCGC14_1121820</name>
</gene>
<dbReference type="InterPro" id="IPR011006">
    <property type="entry name" value="CheY-like_superfamily"/>
</dbReference>
<dbReference type="EMBL" id="LAZR01005191">
    <property type="protein sequence ID" value="KKN02026.1"/>
    <property type="molecule type" value="Genomic_DNA"/>
</dbReference>
<evidence type="ECO:0000259" key="2">
    <source>
        <dbReference type="PROSITE" id="PS50110"/>
    </source>
</evidence>
<evidence type="ECO:0000313" key="3">
    <source>
        <dbReference type="EMBL" id="KKN02026.1"/>
    </source>
</evidence>
<dbReference type="InterPro" id="IPR050595">
    <property type="entry name" value="Bact_response_regulator"/>
</dbReference>
<sequence length="140" mass="15943">MEIPILWLIDDDVICRYACNYKLEQSGKKFEIIGHSSAFEGLTSLAAFLHENKKLPDIILLDLNMPGMDGWSFIEEIEKMGDTVSKIQIYILTSFTNLNDRKIAQQHPLIKGFFRKPLSLANVEVIFSGIEIENVPETLI</sequence>
<dbReference type="Gene3D" id="3.40.50.2300">
    <property type="match status" value="1"/>
</dbReference>
<dbReference type="PANTHER" id="PTHR44591">
    <property type="entry name" value="STRESS RESPONSE REGULATOR PROTEIN 1"/>
    <property type="match status" value="1"/>
</dbReference>
<dbReference type="SMART" id="SM00448">
    <property type="entry name" value="REC"/>
    <property type="match status" value="1"/>
</dbReference>
<dbReference type="InterPro" id="IPR001789">
    <property type="entry name" value="Sig_transdc_resp-reg_receiver"/>
</dbReference>
<dbReference type="PROSITE" id="PS50110">
    <property type="entry name" value="RESPONSE_REGULATORY"/>
    <property type="match status" value="1"/>
</dbReference>
<comment type="caution">
    <text evidence="3">The sequence shown here is derived from an EMBL/GenBank/DDBJ whole genome shotgun (WGS) entry which is preliminary data.</text>
</comment>
<organism evidence="3">
    <name type="scientific">marine sediment metagenome</name>
    <dbReference type="NCBI Taxonomy" id="412755"/>
    <lineage>
        <taxon>unclassified sequences</taxon>
        <taxon>metagenomes</taxon>
        <taxon>ecological metagenomes</taxon>
    </lineage>
</organism>
<name>A0A0F9PLW7_9ZZZZ</name>
<dbReference type="AlphaFoldDB" id="A0A0F9PLW7"/>
<keyword evidence="1" id="KW-0597">Phosphoprotein</keyword>
<protein>
    <recommendedName>
        <fullName evidence="2">Response regulatory domain-containing protein</fullName>
    </recommendedName>
</protein>
<dbReference type="Pfam" id="PF00072">
    <property type="entry name" value="Response_reg"/>
    <property type="match status" value="1"/>
</dbReference>
<evidence type="ECO:0000256" key="1">
    <source>
        <dbReference type="ARBA" id="ARBA00022553"/>
    </source>
</evidence>